<dbReference type="SMART" id="SM00342">
    <property type="entry name" value="HTH_ARAC"/>
    <property type="match status" value="1"/>
</dbReference>
<evidence type="ECO:0000256" key="1">
    <source>
        <dbReference type="ARBA" id="ARBA00023015"/>
    </source>
</evidence>
<dbReference type="EMBL" id="LPZR01000201">
    <property type="protein sequence ID" value="KYO50343.1"/>
    <property type="molecule type" value="Genomic_DNA"/>
</dbReference>
<protein>
    <submittedName>
        <fullName evidence="5">AraC family transcriptional regulator</fullName>
    </submittedName>
</protein>
<evidence type="ECO:0000313" key="5">
    <source>
        <dbReference type="EMBL" id="KYO50343.1"/>
    </source>
</evidence>
<dbReference type="PANTHER" id="PTHR46796">
    <property type="entry name" value="HTH-TYPE TRANSCRIPTIONAL ACTIVATOR RHAS-RELATED"/>
    <property type="match status" value="1"/>
</dbReference>
<dbReference type="InterPro" id="IPR018060">
    <property type="entry name" value="HTH_AraC"/>
</dbReference>
<dbReference type="SUPFAM" id="SSF46689">
    <property type="entry name" value="Homeodomain-like"/>
    <property type="match status" value="2"/>
</dbReference>
<dbReference type="InterPro" id="IPR003313">
    <property type="entry name" value="AraC-bd"/>
</dbReference>
<dbReference type="Proteomes" id="UP000075787">
    <property type="component" value="Unassembled WGS sequence"/>
</dbReference>
<dbReference type="InterPro" id="IPR037923">
    <property type="entry name" value="HTH-like"/>
</dbReference>
<keyword evidence="3" id="KW-0804">Transcription</keyword>
<keyword evidence="1" id="KW-0805">Transcription regulation</keyword>
<proteinExistence type="predicted"/>
<dbReference type="PANTHER" id="PTHR46796:SF2">
    <property type="entry name" value="TRANSCRIPTIONAL REGULATORY PROTEIN"/>
    <property type="match status" value="1"/>
</dbReference>
<feature type="domain" description="HTH araC/xylS-type" evidence="4">
    <location>
        <begin position="172"/>
        <end position="269"/>
    </location>
</feature>
<dbReference type="OrthoDB" id="9809338at2"/>
<dbReference type="InterPro" id="IPR009057">
    <property type="entry name" value="Homeodomain-like_sf"/>
</dbReference>
<dbReference type="PROSITE" id="PS01124">
    <property type="entry name" value="HTH_ARAC_FAMILY_2"/>
    <property type="match status" value="1"/>
</dbReference>
<accession>A0A162K2F0</accession>
<reference evidence="5 6" key="1">
    <citation type="submission" date="2015-12" db="EMBL/GenBank/DDBJ databases">
        <title>Genome sequence of Tistrella mobilis MCCC 1A02139.</title>
        <authorList>
            <person name="Lu L."/>
            <person name="Lai Q."/>
            <person name="Shao Z."/>
            <person name="Qian P."/>
        </authorList>
    </citation>
    <scope>NUCLEOTIDE SEQUENCE [LARGE SCALE GENOMIC DNA]</scope>
    <source>
        <strain evidence="5 6">MCCC 1A02139</strain>
    </source>
</reference>
<dbReference type="InterPro" id="IPR050204">
    <property type="entry name" value="AraC_XylS_family_regulators"/>
</dbReference>
<dbReference type="Pfam" id="PF02311">
    <property type="entry name" value="AraC_binding"/>
    <property type="match status" value="1"/>
</dbReference>
<dbReference type="GO" id="GO:0043565">
    <property type="term" value="F:sequence-specific DNA binding"/>
    <property type="evidence" value="ECO:0007669"/>
    <property type="project" value="InterPro"/>
</dbReference>
<evidence type="ECO:0000256" key="3">
    <source>
        <dbReference type="ARBA" id="ARBA00023163"/>
    </source>
</evidence>
<dbReference type="InterPro" id="IPR014710">
    <property type="entry name" value="RmlC-like_jellyroll"/>
</dbReference>
<keyword evidence="2" id="KW-0238">DNA-binding</keyword>
<dbReference type="SUPFAM" id="SSF51215">
    <property type="entry name" value="Regulatory protein AraC"/>
    <property type="match status" value="1"/>
</dbReference>
<name>A0A162K2F0_9PROT</name>
<dbReference type="Gene3D" id="2.60.120.10">
    <property type="entry name" value="Jelly Rolls"/>
    <property type="match status" value="1"/>
</dbReference>
<dbReference type="AlphaFoldDB" id="A0A162K2F0"/>
<dbReference type="GO" id="GO:0003700">
    <property type="term" value="F:DNA-binding transcription factor activity"/>
    <property type="evidence" value="ECO:0007669"/>
    <property type="project" value="InterPro"/>
</dbReference>
<dbReference type="Gene3D" id="1.10.10.60">
    <property type="entry name" value="Homeodomain-like"/>
    <property type="match status" value="1"/>
</dbReference>
<dbReference type="RefSeq" id="WP_062768368.1">
    <property type="nucleotide sequence ID" value="NZ_CP121042.1"/>
</dbReference>
<organism evidence="5 6">
    <name type="scientific">Tistrella mobilis</name>
    <dbReference type="NCBI Taxonomy" id="171437"/>
    <lineage>
        <taxon>Bacteria</taxon>
        <taxon>Pseudomonadati</taxon>
        <taxon>Pseudomonadota</taxon>
        <taxon>Alphaproteobacteria</taxon>
        <taxon>Geminicoccales</taxon>
        <taxon>Geminicoccaceae</taxon>
        <taxon>Tistrella</taxon>
    </lineage>
</organism>
<comment type="caution">
    <text evidence="5">The sequence shown here is derived from an EMBL/GenBank/DDBJ whole genome shotgun (WGS) entry which is preliminary data.</text>
</comment>
<sequence>MSHPASRFRRLATALPGIEAVTAETTRRFARHTHDQFGIGVIARGAQGSASGRGPVEAGPGDVITVNPGEVHDGWPIGDAGRAWRMLYIDPPVLAEAAADLMRSGDAEFHHPAATAPATAARFLAAFHSLTAGAMGTAAPLARQERLTVLLADLLGGLLVPAGRPTIPPGIARARAAIDDDPAAAHDLAGLAAIAETGRFQLIRSFTRATGFTPHAYVLERRVQLARRLITTGTPLAEAAAEAGFADQSHMTRHMTRRLGATPGVWAGKEV</sequence>
<dbReference type="GeneID" id="97238866"/>
<gene>
    <name evidence="5" type="ORF">AUP44_01505</name>
</gene>
<dbReference type="Pfam" id="PF12833">
    <property type="entry name" value="HTH_18"/>
    <property type="match status" value="1"/>
</dbReference>
<evidence type="ECO:0000256" key="2">
    <source>
        <dbReference type="ARBA" id="ARBA00023125"/>
    </source>
</evidence>
<evidence type="ECO:0000259" key="4">
    <source>
        <dbReference type="PROSITE" id="PS01124"/>
    </source>
</evidence>
<evidence type="ECO:0000313" key="6">
    <source>
        <dbReference type="Proteomes" id="UP000075787"/>
    </source>
</evidence>